<keyword evidence="10" id="KW-1185">Reference proteome</keyword>
<dbReference type="PANTHER" id="PTHR35093">
    <property type="entry name" value="OUTER MEMBRANE PROTEIN NMB0088-RELATED"/>
    <property type="match status" value="1"/>
</dbReference>
<keyword evidence="5 8" id="KW-0732">Signal</keyword>
<evidence type="ECO:0000313" key="10">
    <source>
        <dbReference type="Proteomes" id="UP001597337"/>
    </source>
</evidence>
<comment type="caution">
    <text evidence="9">The sequence shown here is derived from an EMBL/GenBank/DDBJ whole genome shotgun (WGS) entry which is preliminary data.</text>
</comment>
<dbReference type="InterPro" id="IPR005017">
    <property type="entry name" value="OMPP1/FadL/TodX"/>
</dbReference>
<feature type="signal peptide" evidence="8">
    <location>
        <begin position="1"/>
        <end position="27"/>
    </location>
</feature>
<evidence type="ECO:0000256" key="7">
    <source>
        <dbReference type="ARBA" id="ARBA00023237"/>
    </source>
</evidence>
<keyword evidence="7" id="KW-0998">Cell outer membrane</keyword>
<keyword evidence="3" id="KW-1134">Transmembrane beta strand</keyword>
<evidence type="ECO:0000256" key="3">
    <source>
        <dbReference type="ARBA" id="ARBA00022452"/>
    </source>
</evidence>
<evidence type="ECO:0000256" key="2">
    <source>
        <dbReference type="ARBA" id="ARBA00008163"/>
    </source>
</evidence>
<name>A0ABW4YD04_9GAMM</name>
<reference evidence="10" key="1">
    <citation type="journal article" date="2019" name="Int. J. Syst. Evol. Microbiol.">
        <title>The Global Catalogue of Microorganisms (GCM) 10K type strain sequencing project: providing services to taxonomists for standard genome sequencing and annotation.</title>
        <authorList>
            <consortium name="The Broad Institute Genomics Platform"/>
            <consortium name="The Broad Institute Genome Sequencing Center for Infectious Disease"/>
            <person name="Wu L."/>
            <person name="Ma J."/>
        </authorList>
    </citation>
    <scope>NUCLEOTIDE SEQUENCE [LARGE SCALE GENOMIC DNA]</scope>
    <source>
        <strain evidence="10">KACC 12597</strain>
    </source>
</reference>
<dbReference type="Proteomes" id="UP001597337">
    <property type="component" value="Unassembled WGS sequence"/>
</dbReference>
<keyword evidence="6" id="KW-0472">Membrane</keyword>
<evidence type="ECO:0000256" key="4">
    <source>
        <dbReference type="ARBA" id="ARBA00022692"/>
    </source>
</evidence>
<organism evidence="9 10">
    <name type="scientific">Thiorhodococcus fuscus</name>
    <dbReference type="NCBI Taxonomy" id="527200"/>
    <lineage>
        <taxon>Bacteria</taxon>
        <taxon>Pseudomonadati</taxon>
        <taxon>Pseudomonadota</taxon>
        <taxon>Gammaproteobacteria</taxon>
        <taxon>Chromatiales</taxon>
        <taxon>Chromatiaceae</taxon>
        <taxon>Thiorhodococcus</taxon>
    </lineage>
</organism>
<evidence type="ECO:0000256" key="6">
    <source>
        <dbReference type="ARBA" id="ARBA00023136"/>
    </source>
</evidence>
<dbReference type="PANTHER" id="PTHR35093:SF8">
    <property type="entry name" value="OUTER MEMBRANE PROTEIN NMB0088-RELATED"/>
    <property type="match status" value="1"/>
</dbReference>
<proteinExistence type="inferred from homology"/>
<dbReference type="Gene3D" id="2.40.160.60">
    <property type="entry name" value="Outer membrane protein transport protein (OMPP1/FadL/TodX)"/>
    <property type="match status" value="1"/>
</dbReference>
<sequence length="430" mass="45882">MLNNRISYSIACVLAAGALGAQESANAAGFLLPEASVVGLSTANAVVANTEEVGAIAYNPAIMAFQEGSSISAGTILIGPSFSVKTASGNHDSQGADWLSSAQLQAVLRVNDRWSLGFGVTAPFGLETRWEDGTFPAVSGTRRLPVPPPLDPDVPLGHPTSSKLEILDFSPTASYRVNDQFAVAAGLDVYWAKSAQLSSTVGKLSGDGTGVGFNLSAIYREGPWSLGASYRSAATVSLDGDFEPKSATLVALGVLSPGQSAELDVDLPWRLQVGARYAFNPRLAVEFDITRTGWSEFNDLKATAKNSGHVIFSDSNDWDDANAYRIGATYQLSDKTQLRFGYAYDETGQGDSHFSARVPDNDRHLFSIGVAQSLSNGFQLEAGYMYVLADQRKYRSRTPYAGKDLNGTTALNGDYEMDAHLIGLEIVKTF</sequence>
<dbReference type="Pfam" id="PF03349">
    <property type="entry name" value="Toluene_X"/>
    <property type="match status" value="2"/>
</dbReference>
<comment type="similarity">
    <text evidence="2">Belongs to the OmpP1/FadL family.</text>
</comment>
<dbReference type="EMBL" id="JBHUHX010000052">
    <property type="protein sequence ID" value="MFD2113543.1"/>
    <property type="molecule type" value="Genomic_DNA"/>
</dbReference>
<feature type="chain" id="PRO_5046243996" evidence="8">
    <location>
        <begin position="28"/>
        <end position="430"/>
    </location>
</feature>
<protein>
    <submittedName>
        <fullName evidence="9">OmpP1/FadL family transporter</fullName>
    </submittedName>
</protein>
<keyword evidence="4" id="KW-0812">Transmembrane</keyword>
<dbReference type="RefSeq" id="WP_386028389.1">
    <property type="nucleotide sequence ID" value="NZ_JBHUHX010000052.1"/>
</dbReference>
<dbReference type="SUPFAM" id="SSF56935">
    <property type="entry name" value="Porins"/>
    <property type="match status" value="1"/>
</dbReference>
<evidence type="ECO:0000256" key="1">
    <source>
        <dbReference type="ARBA" id="ARBA00004571"/>
    </source>
</evidence>
<comment type="subcellular location">
    <subcellularLocation>
        <location evidence="1">Cell outer membrane</location>
        <topology evidence="1">Multi-pass membrane protein</topology>
    </subcellularLocation>
</comment>
<gene>
    <name evidence="9" type="ORF">ACFSJC_16970</name>
</gene>
<evidence type="ECO:0000256" key="5">
    <source>
        <dbReference type="ARBA" id="ARBA00022729"/>
    </source>
</evidence>
<evidence type="ECO:0000256" key="8">
    <source>
        <dbReference type="SAM" id="SignalP"/>
    </source>
</evidence>
<evidence type="ECO:0000313" key="9">
    <source>
        <dbReference type="EMBL" id="MFD2113543.1"/>
    </source>
</evidence>
<accession>A0ABW4YD04</accession>